<organism evidence="1 2">
    <name type="scientific">Vaccinium darrowii</name>
    <dbReference type="NCBI Taxonomy" id="229202"/>
    <lineage>
        <taxon>Eukaryota</taxon>
        <taxon>Viridiplantae</taxon>
        <taxon>Streptophyta</taxon>
        <taxon>Embryophyta</taxon>
        <taxon>Tracheophyta</taxon>
        <taxon>Spermatophyta</taxon>
        <taxon>Magnoliopsida</taxon>
        <taxon>eudicotyledons</taxon>
        <taxon>Gunneridae</taxon>
        <taxon>Pentapetalae</taxon>
        <taxon>asterids</taxon>
        <taxon>Ericales</taxon>
        <taxon>Ericaceae</taxon>
        <taxon>Vaccinioideae</taxon>
        <taxon>Vaccinieae</taxon>
        <taxon>Vaccinium</taxon>
    </lineage>
</organism>
<gene>
    <name evidence="1" type="ORF">Vadar_006464</name>
</gene>
<name>A0ACB7YJS9_9ERIC</name>
<sequence>MRKMVSEQITCKTPPTKDLSKKRKRQPPSVPSKVPSEESCVLEEEYGTEGVAKQGVKLLFTSISKIFDSLQSVYKGLKIERRKGSSYFSLSLQKEETRYSQGWGFLRLTLVQWNPLEKLSISFKKMASSSLTAFNPGLSLQLSAIKTLSGTNYEDWKESLEVNLAIMNLDLAIREKAPPKPTAESSAEDKAYHERWEHSNRTCLMIMKYTMDKSIKQCVSDNENAKAYLADIGKQFTKFDKAEKATYMQLLTSTKYDGFSGVREHIMKLTHYFNKLKDMKVELAEDFLVWQIMKSLSTQFDGIKSAYNSQKGEWSLSDLTAIVTQEEARAKMEKPESALMVTNDGGSHKKKNFKPGNNSKPNFKKKLEKPIKQAGPTSQAGPKVEVFKGKCNFCRVYGHKRVDCKKFKACSSTPREIVFKEERVILPVPLVPPPVIVSPSVEQQVTPVQELDVDVEPIVDEGLKIERRKGSSYFSLSLQKEETRYSQGWGFLRLTLVQWNPLEKLSISFKKMASSSLTGKILVFMPLLQFGSEFVVADSELLKRI</sequence>
<evidence type="ECO:0000313" key="1">
    <source>
        <dbReference type="EMBL" id="KAH7853780.1"/>
    </source>
</evidence>
<proteinExistence type="predicted"/>
<dbReference type="Proteomes" id="UP000828048">
    <property type="component" value="Chromosome 11"/>
</dbReference>
<protein>
    <submittedName>
        <fullName evidence="1">Uncharacterized protein</fullName>
    </submittedName>
</protein>
<accession>A0ACB7YJS9</accession>
<keyword evidence="2" id="KW-1185">Reference proteome</keyword>
<evidence type="ECO:0000313" key="2">
    <source>
        <dbReference type="Proteomes" id="UP000828048"/>
    </source>
</evidence>
<comment type="caution">
    <text evidence="1">The sequence shown here is derived from an EMBL/GenBank/DDBJ whole genome shotgun (WGS) entry which is preliminary data.</text>
</comment>
<reference evidence="1 2" key="1">
    <citation type="journal article" date="2021" name="Hortic Res">
        <title>High-quality reference genome and annotation aids understanding of berry development for evergreen blueberry (Vaccinium darrowii).</title>
        <authorList>
            <person name="Yu J."/>
            <person name="Hulse-Kemp A.M."/>
            <person name="Babiker E."/>
            <person name="Staton M."/>
        </authorList>
    </citation>
    <scope>NUCLEOTIDE SEQUENCE [LARGE SCALE GENOMIC DNA]</scope>
    <source>
        <strain evidence="2">cv. NJ 8807/NJ 8810</strain>
        <tissue evidence="1">Young leaf</tissue>
    </source>
</reference>
<dbReference type="EMBL" id="CM037161">
    <property type="protein sequence ID" value="KAH7853780.1"/>
    <property type="molecule type" value="Genomic_DNA"/>
</dbReference>